<dbReference type="Pfam" id="PF09611">
    <property type="entry name" value="Cas_Csy1"/>
    <property type="match status" value="1"/>
</dbReference>
<dbReference type="Proteomes" id="UP001239462">
    <property type="component" value="Unassembled WGS sequence"/>
</dbReference>
<proteinExistence type="predicted"/>
<evidence type="ECO:0000313" key="2">
    <source>
        <dbReference type="EMBL" id="MDM4015563.1"/>
    </source>
</evidence>
<feature type="region of interest" description="Disordered" evidence="1">
    <location>
        <begin position="200"/>
        <end position="229"/>
    </location>
</feature>
<evidence type="ECO:0000256" key="1">
    <source>
        <dbReference type="SAM" id="MobiDB-lite"/>
    </source>
</evidence>
<comment type="caution">
    <text evidence="2">The sequence shown here is derived from an EMBL/GenBank/DDBJ whole genome shotgun (WGS) entry which is preliminary data.</text>
</comment>
<dbReference type="RefSeq" id="WP_289163067.1">
    <property type="nucleotide sequence ID" value="NZ_JASZZN010000005.1"/>
</dbReference>
<evidence type="ECO:0000313" key="3">
    <source>
        <dbReference type="Proteomes" id="UP001239462"/>
    </source>
</evidence>
<sequence>MRNPLRQFVDERREAKLAKAKPDAVAKIESDFQFDNWVQSAADRASQVSVATHIGTLTHPDAKIAPFIANCEAAEDGYVRTGNVQVDWDAFGNAAALDTLAFLRVELSDSRPALEHLREGTAEVRQLFDFADDRAYERLRGQFLQILANSKPYPITCSEIKQVYFPLPDGGYHLLSLVSSTGLMRENRIRLQHNEWGEDAKTARELQKQDRKQARESQSLSEPDQSQIHYQTIPERGSIKLGGANAQNISSMNAECKGVWPLFASYRTTPSEYQQLPKRDYFRSLRWDSYSRVIFNELHQIFWQPSPGNLEQRESRKRWLEELWLWASGFALQLQRIPGNWSTDKTNQLPSHQKVWLDVAQQVKHEKEKSWRRDVATDFSHWVLNTYKKMNWGDRGPQVLADLELSEFRSEVSELPFNAREWQSWER</sequence>
<dbReference type="EMBL" id="JASZZN010000005">
    <property type="protein sequence ID" value="MDM4015563.1"/>
    <property type="molecule type" value="Genomic_DNA"/>
</dbReference>
<keyword evidence="3" id="KW-1185">Reference proteome</keyword>
<accession>A0ABT7PGT1</accession>
<dbReference type="InterPro" id="IPR013397">
    <property type="entry name" value="CRISPR-assoc_prot_Csy1"/>
</dbReference>
<reference evidence="2 3" key="1">
    <citation type="submission" date="2023-06" db="EMBL/GenBank/DDBJ databases">
        <title>Roseiconus lacunae JC819 isolated from Gulf of Mannar region, Tamil Nadu.</title>
        <authorList>
            <person name="Pk S."/>
            <person name="Ch S."/>
            <person name="Ch V.R."/>
        </authorList>
    </citation>
    <scope>NUCLEOTIDE SEQUENCE [LARGE SCALE GENOMIC DNA]</scope>
    <source>
        <strain evidence="2 3">JC819</strain>
    </source>
</reference>
<gene>
    <name evidence="2" type="ORF">QTN89_09000</name>
</gene>
<protein>
    <submittedName>
        <fullName evidence="2">Type I-F CRISPR-associated protein Csy1</fullName>
    </submittedName>
</protein>
<feature type="compositionally biased region" description="Polar residues" evidence="1">
    <location>
        <begin position="216"/>
        <end position="229"/>
    </location>
</feature>
<name>A0ABT7PGT1_9BACT</name>
<feature type="compositionally biased region" description="Basic and acidic residues" evidence="1">
    <location>
        <begin position="200"/>
        <end position="215"/>
    </location>
</feature>
<organism evidence="2 3">
    <name type="scientific">Roseiconus lacunae</name>
    <dbReference type="NCBI Taxonomy" id="2605694"/>
    <lineage>
        <taxon>Bacteria</taxon>
        <taxon>Pseudomonadati</taxon>
        <taxon>Planctomycetota</taxon>
        <taxon>Planctomycetia</taxon>
        <taxon>Pirellulales</taxon>
        <taxon>Pirellulaceae</taxon>
        <taxon>Roseiconus</taxon>
    </lineage>
</organism>